<gene>
    <name evidence="2" type="ORF">C8N45_11590</name>
</gene>
<feature type="region of interest" description="Disordered" evidence="1">
    <location>
        <begin position="164"/>
        <end position="184"/>
    </location>
</feature>
<feature type="compositionally biased region" description="Basic and acidic residues" evidence="1">
    <location>
        <begin position="164"/>
        <end position="174"/>
    </location>
</feature>
<evidence type="ECO:0000256" key="1">
    <source>
        <dbReference type="SAM" id="MobiDB-lite"/>
    </source>
</evidence>
<comment type="caution">
    <text evidence="2">The sequence shown here is derived from an EMBL/GenBank/DDBJ whole genome shotgun (WGS) entry which is preliminary data.</text>
</comment>
<evidence type="ECO:0000313" key="3">
    <source>
        <dbReference type="Proteomes" id="UP000244523"/>
    </source>
</evidence>
<keyword evidence="3" id="KW-1185">Reference proteome</keyword>
<evidence type="ECO:0000313" key="2">
    <source>
        <dbReference type="EMBL" id="PUB11106.1"/>
    </source>
</evidence>
<sequence>MSDAASTKTSAQVRDDILDAFRMDVVGPDTRPAYQDDHMSNLKVITSTRPSSFYLIGYLTPAEGSTAALPKNDAPEIQETLPSMDDDDEHGAAGGEDSDGGNDARQRKRLDPTSLGLTAFVSPDCPYIDVALRSADYHAQPPIPEAVLEGLAFLGRRYNECSAHRRTQHGDEGRNPLTKGNKLE</sequence>
<name>A0A2T6K8Q5_9RHOB</name>
<protein>
    <submittedName>
        <fullName evidence="2">Uncharacterized protein</fullName>
    </submittedName>
</protein>
<dbReference type="EMBL" id="QBUD01000015">
    <property type="protein sequence ID" value="PUB11106.1"/>
    <property type="molecule type" value="Genomic_DNA"/>
</dbReference>
<reference evidence="2 3" key="1">
    <citation type="submission" date="2018-04" db="EMBL/GenBank/DDBJ databases">
        <title>Genomic Encyclopedia of Archaeal and Bacterial Type Strains, Phase II (KMG-II): from individual species to whole genera.</title>
        <authorList>
            <person name="Goeker M."/>
        </authorList>
    </citation>
    <scope>NUCLEOTIDE SEQUENCE [LARGE SCALE GENOMIC DNA]</scope>
    <source>
        <strain evidence="2 3">DSM 29955</strain>
    </source>
</reference>
<organism evidence="2 3">
    <name type="scientific">Yoonia sediminilitoris</name>
    <dbReference type="NCBI Taxonomy" id="1286148"/>
    <lineage>
        <taxon>Bacteria</taxon>
        <taxon>Pseudomonadati</taxon>
        <taxon>Pseudomonadota</taxon>
        <taxon>Alphaproteobacteria</taxon>
        <taxon>Rhodobacterales</taxon>
        <taxon>Paracoccaceae</taxon>
        <taxon>Yoonia</taxon>
    </lineage>
</organism>
<dbReference type="RefSeq" id="WP_108388262.1">
    <property type="nucleotide sequence ID" value="NZ_QBUD01000015.1"/>
</dbReference>
<accession>A0A2T6K8Q5</accession>
<proteinExistence type="predicted"/>
<dbReference type="Proteomes" id="UP000244523">
    <property type="component" value="Unassembled WGS sequence"/>
</dbReference>
<dbReference type="AlphaFoldDB" id="A0A2T6K8Q5"/>
<feature type="region of interest" description="Disordered" evidence="1">
    <location>
        <begin position="77"/>
        <end position="108"/>
    </location>
</feature>